<dbReference type="AlphaFoldDB" id="L1IX67"/>
<proteinExistence type="predicted"/>
<dbReference type="eggNOG" id="KOG1552">
    <property type="taxonomic scope" value="Eukaryota"/>
</dbReference>
<name>L1IX67_GUITC</name>
<dbReference type="InterPro" id="IPR029058">
    <property type="entry name" value="AB_hydrolase_fold"/>
</dbReference>
<organism evidence="1">
    <name type="scientific">Guillardia theta (strain CCMP2712)</name>
    <name type="common">Cryptophyte</name>
    <dbReference type="NCBI Taxonomy" id="905079"/>
    <lineage>
        <taxon>Eukaryota</taxon>
        <taxon>Cryptophyceae</taxon>
        <taxon>Pyrenomonadales</taxon>
        <taxon>Geminigeraceae</taxon>
        <taxon>Guillardia</taxon>
    </lineage>
</organism>
<evidence type="ECO:0000313" key="1">
    <source>
        <dbReference type="EMBL" id="EKX40853.1"/>
    </source>
</evidence>
<dbReference type="GeneID" id="17297529"/>
<evidence type="ECO:0008006" key="4">
    <source>
        <dbReference type="Google" id="ProtNLM"/>
    </source>
</evidence>
<reference evidence="3" key="2">
    <citation type="submission" date="2012-11" db="EMBL/GenBank/DDBJ databases">
        <authorList>
            <person name="Kuo A."/>
            <person name="Curtis B.A."/>
            <person name="Tanifuji G."/>
            <person name="Burki F."/>
            <person name="Gruber A."/>
            <person name="Irimia M."/>
            <person name="Maruyama S."/>
            <person name="Arias M.C."/>
            <person name="Ball S.G."/>
            <person name="Gile G.H."/>
            <person name="Hirakawa Y."/>
            <person name="Hopkins J.F."/>
            <person name="Rensing S.A."/>
            <person name="Schmutz J."/>
            <person name="Symeonidi A."/>
            <person name="Elias M."/>
            <person name="Eveleigh R.J."/>
            <person name="Herman E.K."/>
            <person name="Klute M.J."/>
            <person name="Nakayama T."/>
            <person name="Obornik M."/>
            <person name="Reyes-Prieto A."/>
            <person name="Armbrust E.V."/>
            <person name="Aves S.J."/>
            <person name="Beiko R.G."/>
            <person name="Coutinho P."/>
            <person name="Dacks J.B."/>
            <person name="Durnford D.G."/>
            <person name="Fast N.M."/>
            <person name="Green B.R."/>
            <person name="Grisdale C."/>
            <person name="Hempe F."/>
            <person name="Henrissat B."/>
            <person name="Hoppner M.P."/>
            <person name="Ishida K.-I."/>
            <person name="Kim E."/>
            <person name="Koreny L."/>
            <person name="Kroth P.G."/>
            <person name="Liu Y."/>
            <person name="Malik S.-B."/>
            <person name="Maier U.G."/>
            <person name="McRose D."/>
            <person name="Mock T."/>
            <person name="Neilson J.A."/>
            <person name="Onodera N.T."/>
            <person name="Poole A.M."/>
            <person name="Pritham E.J."/>
            <person name="Richards T.A."/>
            <person name="Rocap G."/>
            <person name="Roy S.W."/>
            <person name="Sarai C."/>
            <person name="Schaack S."/>
            <person name="Shirato S."/>
            <person name="Slamovits C.H."/>
            <person name="Spencer D.F."/>
            <person name="Suzuki S."/>
            <person name="Worden A.Z."/>
            <person name="Zauner S."/>
            <person name="Barry K."/>
            <person name="Bell C."/>
            <person name="Bharti A.K."/>
            <person name="Crow J.A."/>
            <person name="Grimwood J."/>
            <person name="Kramer R."/>
            <person name="Lindquist E."/>
            <person name="Lucas S."/>
            <person name="Salamov A."/>
            <person name="McFadden G.I."/>
            <person name="Lane C.E."/>
            <person name="Keeling P.J."/>
            <person name="Gray M.W."/>
            <person name="Grigoriev I.V."/>
            <person name="Archibald J.M."/>
        </authorList>
    </citation>
    <scope>NUCLEOTIDE SEQUENCE</scope>
    <source>
        <strain evidence="3">CCMP2712</strain>
    </source>
</reference>
<protein>
    <recommendedName>
        <fullName evidence="4">Serine aminopeptidase S33 domain-containing protein</fullName>
    </recommendedName>
</protein>
<gene>
    <name evidence="1" type="ORF">GUITHDRAFT_142470</name>
</gene>
<dbReference type="Proteomes" id="UP000011087">
    <property type="component" value="Unassembled WGS sequence"/>
</dbReference>
<dbReference type="OrthoDB" id="10249433at2759"/>
<reference evidence="1 3" key="1">
    <citation type="journal article" date="2012" name="Nature">
        <title>Algal genomes reveal evolutionary mosaicism and the fate of nucleomorphs.</title>
        <authorList>
            <consortium name="DOE Joint Genome Institute"/>
            <person name="Curtis B.A."/>
            <person name="Tanifuji G."/>
            <person name="Burki F."/>
            <person name="Gruber A."/>
            <person name="Irimia M."/>
            <person name="Maruyama S."/>
            <person name="Arias M.C."/>
            <person name="Ball S.G."/>
            <person name="Gile G.H."/>
            <person name="Hirakawa Y."/>
            <person name="Hopkins J.F."/>
            <person name="Kuo A."/>
            <person name="Rensing S.A."/>
            <person name="Schmutz J."/>
            <person name="Symeonidi A."/>
            <person name="Elias M."/>
            <person name="Eveleigh R.J."/>
            <person name="Herman E.K."/>
            <person name="Klute M.J."/>
            <person name="Nakayama T."/>
            <person name="Obornik M."/>
            <person name="Reyes-Prieto A."/>
            <person name="Armbrust E.V."/>
            <person name="Aves S.J."/>
            <person name="Beiko R.G."/>
            <person name="Coutinho P."/>
            <person name="Dacks J.B."/>
            <person name="Durnford D.G."/>
            <person name="Fast N.M."/>
            <person name="Green B.R."/>
            <person name="Grisdale C.J."/>
            <person name="Hempel F."/>
            <person name="Henrissat B."/>
            <person name="Hoppner M.P."/>
            <person name="Ishida K."/>
            <person name="Kim E."/>
            <person name="Koreny L."/>
            <person name="Kroth P.G."/>
            <person name="Liu Y."/>
            <person name="Malik S.B."/>
            <person name="Maier U.G."/>
            <person name="McRose D."/>
            <person name="Mock T."/>
            <person name="Neilson J.A."/>
            <person name="Onodera N.T."/>
            <person name="Poole A.M."/>
            <person name="Pritham E.J."/>
            <person name="Richards T.A."/>
            <person name="Rocap G."/>
            <person name="Roy S.W."/>
            <person name="Sarai C."/>
            <person name="Schaack S."/>
            <person name="Shirato S."/>
            <person name="Slamovits C.H."/>
            <person name="Spencer D.F."/>
            <person name="Suzuki S."/>
            <person name="Worden A.Z."/>
            <person name="Zauner S."/>
            <person name="Barry K."/>
            <person name="Bell C."/>
            <person name="Bharti A.K."/>
            <person name="Crow J.A."/>
            <person name="Grimwood J."/>
            <person name="Kramer R."/>
            <person name="Lindquist E."/>
            <person name="Lucas S."/>
            <person name="Salamov A."/>
            <person name="McFadden G.I."/>
            <person name="Lane C.E."/>
            <person name="Keeling P.J."/>
            <person name="Gray M.W."/>
            <person name="Grigoriev I.V."/>
            <person name="Archibald J.M."/>
        </authorList>
    </citation>
    <scope>NUCLEOTIDE SEQUENCE</scope>
    <source>
        <strain evidence="1 3">CCMP2712</strain>
    </source>
</reference>
<reference evidence="2" key="3">
    <citation type="submission" date="2016-03" db="UniProtKB">
        <authorList>
            <consortium name="EnsemblProtists"/>
        </authorList>
    </citation>
    <scope>IDENTIFICATION</scope>
</reference>
<dbReference type="PANTHER" id="PTHR12277">
    <property type="entry name" value="ALPHA/BETA HYDROLASE DOMAIN-CONTAINING PROTEIN"/>
    <property type="match status" value="1"/>
</dbReference>
<accession>L1IX67</accession>
<dbReference type="EnsemblProtists" id="EKX40853">
    <property type="protein sequence ID" value="EKX40853"/>
    <property type="gene ID" value="GUITHDRAFT_142470"/>
</dbReference>
<dbReference type="PaxDb" id="55529-EKX40853"/>
<dbReference type="OMA" id="WPASEFL"/>
<evidence type="ECO:0000313" key="2">
    <source>
        <dbReference type="EnsemblProtists" id="EKX40853"/>
    </source>
</evidence>
<dbReference type="RefSeq" id="XP_005827833.1">
    <property type="nucleotide sequence ID" value="XM_005827776.1"/>
</dbReference>
<dbReference type="PANTHER" id="PTHR12277:SF197">
    <property type="entry name" value="CHROMOSOME UNDETERMINED SCAFFOLD_38, WHOLE GENOME SHOTGUN SEQUENCE"/>
    <property type="match status" value="1"/>
</dbReference>
<sequence length="307" mass="33283">MNVLFDVKRDALLNNFIFPSPQASYKWDSFPGRLLCVAGLEGNVFPCVSVPSATIHELTWLAAAYHEESGEAGGGGGGDGTWEHYMTLKLICWFSTAMRMHVLVPEYPGYGMAGGRANEESVLANVRSAYHFALHGLCWKPEKILLVGRSVGTGVAIRLASELPIGGLALLSPFTSVKITAWLLAEGPDIFPSDQFIDKVICPTLIIHGSKDNVITSDHSIKLFDCLNARPKVLHVLQDLGHGNVELFFMAAKEIPRVFGLAKGSRSLSLEMFLNDPYLQGDTVASPIPAFDCKSKVVKCDDCGSNG</sequence>
<dbReference type="STRING" id="905079.L1IX67"/>
<dbReference type="HOGENOM" id="CLU_907471_0_0_1"/>
<dbReference type="Gene3D" id="3.40.50.1820">
    <property type="entry name" value="alpha/beta hydrolase"/>
    <property type="match status" value="1"/>
</dbReference>
<dbReference type="KEGG" id="gtt:GUITHDRAFT_142470"/>
<keyword evidence="3" id="KW-1185">Reference proteome</keyword>
<dbReference type="EMBL" id="JH993028">
    <property type="protein sequence ID" value="EKX40853.1"/>
    <property type="molecule type" value="Genomic_DNA"/>
</dbReference>
<evidence type="ECO:0000313" key="3">
    <source>
        <dbReference type="Proteomes" id="UP000011087"/>
    </source>
</evidence>
<dbReference type="SUPFAM" id="SSF53474">
    <property type="entry name" value="alpha/beta-Hydrolases"/>
    <property type="match status" value="1"/>
</dbReference>